<evidence type="ECO:0000256" key="13">
    <source>
        <dbReference type="ARBA" id="ARBA00023136"/>
    </source>
</evidence>
<feature type="transmembrane region" description="Helical" evidence="18">
    <location>
        <begin position="164"/>
        <end position="183"/>
    </location>
</feature>
<keyword evidence="11 18" id="KW-1133">Transmembrane helix</keyword>
<keyword evidence="8" id="KW-0997">Cell inner membrane</keyword>
<dbReference type="EC" id="2.7.8.24" evidence="4"/>
<dbReference type="RefSeq" id="WP_006547004.1">
    <property type="nucleotide sequence ID" value="NZ_DS999545.1"/>
</dbReference>
<keyword evidence="14" id="KW-0594">Phospholipid biosynthesis</keyword>
<evidence type="ECO:0000256" key="18">
    <source>
        <dbReference type="SAM" id="Phobius"/>
    </source>
</evidence>
<keyword evidence="7" id="KW-0444">Lipid biosynthesis</keyword>
<protein>
    <recommendedName>
        <fullName evidence="5">Phosphatidylcholine synthase</fullName>
        <ecNumber evidence="4">2.7.8.24</ecNumber>
    </recommendedName>
    <alternativeName>
        <fullName evidence="17">CDP-diglyceride-choline O-phosphatidyltransferase</fullName>
    </alternativeName>
</protein>
<keyword evidence="13 18" id="KW-0472">Membrane</keyword>
<evidence type="ECO:0000256" key="16">
    <source>
        <dbReference type="ARBA" id="ARBA00023264"/>
    </source>
</evidence>
<dbReference type="InterPro" id="IPR026027">
    <property type="entry name" value="PcS"/>
</dbReference>
<dbReference type="STRING" id="525245.HMPREF0044_0007"/>
<comment type="catalytic activity">
    <reaction evidence="1">
        <text>a CDP-1,2-diacyl-sn-glycerol + choline = a 1,2-diacyl-sn-glycero-3-phosphocholine + CMP + H(+)</text>
        <dbReference type="Rhea" id="RHEA:14597"/>
        <dbReference type="ChEBI" id="CHEBI:15354"/>
        <dbReference type="ChEBI" id="CHEBI:15378"/>
        <dbReference type="ChEBI" id="CHEBI:57643"/>
        <dbReference type="ChEBI" id="CHEBI:58332"/>
        <dbReference type="ChEBI" id="CHEBI:60377"/>
        <dbReference type="EC" id="2.7.8.24"/>
    </reaction>
</comment>
<dbReference type="InterPro" id="IPR043130">
    <property type="entry name" value="CDP-OH_PTrfase_TM_dom"/>
</dbReference>
<evidence type="ECO:0000256" key="2">
    <source>
        <dbReference type="ARBA" id="ARBA00001936"/>
    </source>
</evidence>
<accession>C0VXW7</accession>
<keyword evidence="6" id="KW-1003">Cell membrane</keyword>
<evidence type="ECO:0000256" key="7">
    <source>
        <dbReference type="ARBA" id="ARBA00022516"/>
    </source>
</evidence>
<comment type="caution">
    <text evidence="19">The sequence shown here is derived from an EMBL/GenBank/DDBJ whole genome shotgun (WGS) entry which is preliminary data.</text>
</comment>
<keyword evidence="16" id="KW-1208">Phospholipid metabolism</keyword>
<evidence type="ECO:0000313" key="20">
    <source>
        <dbReference type="Proteomes" id="UP000010301"/>
    </source>
</evidence>
<organism evidence="19 20">
    <name type="scientific">Gleimia coleocanis DSM 15436</name>
    <dbReference type="NCBI Taxonomy" id="525245"/>
    <lineage>
        <taxon>Bacteria</taxon>
        <taxon>Bacillati</taxon>
        <taxon>Actinomycetota</taxon>
        <taxon>Actinomycetes</taxon>
        <taxon>Actinomycetales</taxon>
        <taxon>Actinomycetaceae</taxon>
        <taxon>Gleimia</taxon>
    </lineage>
</organism>
<evidence type="ECO:0000256" key="6">
    <source>
        <dbReference type="ARBA" id="ARBA00022475"/>
    </source>
</evidence>
<dbReference type="EMBL" id="ACFG01000004">
    <property type="protein sequence ID" value="EEH64270.1"/>
    <property type="molecule type" value="Genomic_DNA"/>
</dbReference>
<evidence type="ECO:0000256" key="15">
    <source>
        <dbReference type="ARBA" id="ARBA00023211"/>
    </source>
</evidence>
<evidence type="ECO:0000256" key="14">
    <source>
        <dbReference type="ARBA" id="ARBA00023209"/>
    </source>
</evidence>
<keyword evidence="15" id="KW-0464">Manganese</keyword>
<dbReference type="Gene3D" id="1.20.120.1760">
    <property type="match status" value="1"/>
</dbReference>
<comment type="cofactor">
    <cofactor evidence="2">
        <name>Mn(2+)</name>
        <dbReference type="ChEBI" id="CHEBI:29035"/>
    </cofactor>
</comment>
<evidence type="ECO:0000256" key="9">
    <source>
        <dbReference type="ARBA" id="ARBA00022679"/>
    </source>
</evidence>
<evidence type="ECO:0000256" key="8">
    <source>
        <dbReference type="ARBA" id="ARBA00022519"/>
    </source>
</evidence>
<evidence type="ECO:0000256" key="3">
    <source>
        <dbReference type="ARBA" id="ARBA00004429"/>
    </source>
</evidence>
<evidence type="ECO:0000256" key="4">
    <source>
        <dbReference type="ARBA" id="ARBA00013195"/>
    </source>
</evidence>
<proteinExistence type="predicted"/>
<keyword evidence="9 19" id="KW-0808">Transferase</keyword>
<dbReference type="GO" id="GO:0008654">
    <property type="term" value="P:phospholipid biosynthetic process"/>
    <property type="evidence" value="ECO:0007669"/>
    <property type="project" value="UniProtKB-KW"/>
</dbReference>
<keyword evidence="20" id="KW-1185">Reference proteome</keyword>
<name>C0VXW7_9ACTO</name>
<comment type="subcellular location">
    <subcellularLocation>
        <location evidence="3">Cell inner membrane</location>
        <topology evidence="3">Multi-pass membrane protein</topology>
    </subcellularLocation>
</comment>
<keyword evidence="12" id="KW-0443">Lipid metabolism</keyword>
<evidence type="ECO:0000313" key="19">
    <source>
        <dbReference type="EMBL" id="EEH64270.1"/>
    </source>
</evidence>
<evidence type="ECO:0000256" key="10">
    <source>
        <dbReference type="ARBA" id="ARBA00022692"/>
    </source>
</evidence>
<evidence type="ECO:0000256" key="17">
    <source>
        <dbReference type="ARBA" id="ARBA00033321"/>
    </source>
</evidence>
<evidence type="ECO:0000256" key="1">
    <source>
        <dbReference type="ARBA" id="ARBA00000958"/>
    </source>
</evidence>
<dbReference type="Proteomes" id="UP000010301">
    <property type="component" value="Unassembled WGS sequence"/>
</dbReference>
<dbReference type="GO" id="GO:0005886">
    <property type="term" value="C:plasma membrane"/>
    <property type="evidence" value="ECO:0007669"/>
    <property type="project" value="UniProtKB-SubCell"/>
</dbReference>
<evidence type="ECO:0000256" key="11">
    <source>
        <dbReference type="ARBA" id="ARBA00022989"/>
    </source>
</evidence>
<feature type="transmembrane region" description="Helical" evidence="18">
    <location>
        <begin position="195"/>
        <end position="213"/>
    </location>
</feature>
<dbReference type="HOGENOM" id="CLU_086279_0_0_11"/>
<feature type="transmembrane region" description="Helical" evidence="18">
    <location>
        <begin position="219"/>
        <end position="241"/>
    </location>
</feature>
<evidence type="ECO:0000256" key="5">
    <source>
        <dbReference type="ARBA" id="ARBA00015623"/>
    </source>
</evidence>
<dbReference type="PIRSF" id="PIRSF000851">
    <property type="entry name" value="PcS"/>
    <property type="match status" value="1"/>
</dbReference>
<dbReference type="eggNOG" id="COG1183">
    <property type="taxonomic scope" value="Bacteria"/>
</dbReference>
<reference evidence="19 20" key="1">
    <citation type="submission" date="2009-01" db="EMBL/GenBank/DDBJ databases">
        <authorList>
            <person name="Qin X."/>
            <person name="Bachman B."/>
            <person name="Battles P."/>
            <person name="Bell A."/>
            <person name="Bess C."/>
            <person name="Bickham C."/>
            <person name="Chaboub L."/>
            <person name="Chen D."/>
            <person name="Coyle M."/>
            <person name="Deiros D.R."/>
            <person name="Dinh H."/>
            <person name="Forbes L."/>
            <person name="Fowler G."/>
            <person name="Francisco L."/>
            <person name="Fu Q."/>
            <person name="Gubbala S."/>
            <person name="Hale W."/>
            <person name="Han Y."/>
            <person name="Hemphill L."/>
            <person name="Highlander S.K."/>
            <person name="Hirani K."/>
            <person name="Hogues M."/>
            <person name="Jackson L."/>
            <person name="Jakkamsetti A."/>
            <person name="Javaid M."/>
            <person name="Jiang H."/>
            <person name="Korchina V."/>
            <person name="Kovar C."/>
            <person name="Lara F."/>
            <person name="Lee S."/>
            <person name="Mata R."/>
            <person name="Mathew T."/>
            <person name="Moen C."/>
            <person name="Morales K."/>
            <person name="Munidasa M."/>
            <person name="Nazareth L."/>
            <person name="Ngo R."/>
            <person name="Nguyen L."/>
            <person name="Okwuonu G."/>
            <person name="Ongeri F."/>
            <person name="Patil S."/>
            <person name="Petrosino J."/>
            <person name="Pham C."/>
            <person name="Pham P."/>
            <person name="Pu L.-L."/>
            <person name="Puazo M."/>
            <person name="Raj R."/>
            <person name="Reid J."/>
            <person name="Rouhana J."/>
            <person name="Saada N."/>
            <person name="Shang Y."/>
            <person name="Simmons D."/>
            <person name="Thornton R."/>
            <person name="Warren J."/>
            <person name="Weissenberger G."/>
            <person name="Zhang J."/>
            <person name="Zhang L."/>
            <person name="Zhou C."/>
            <person name="Zhu D."/>
            <person name="Muzny D."/>
            <person name="Worley K."/>
            <person name="Gibbs R."/>
        </authorList>
    </citation>
    <scope>NUCLEOTIDE SEQUENCE [LARGE SCALE GENOMIC DNA]</scope>
    <source>
        <strain evidence="19 20">DSM 15436</strain>
    </source>
</reference>
<sequence length="249" mass="28379">MTTKKDAVQKQLNWPLHRYVAAWFVHGFTMTGLLWALLAVLALYNQEYKMMWLWLGIALVVDAADGPMARKAKVTEVVPWFSGTMMDNVVDYLTWTFIPAVFMAQVLPLGPSILPIIAACMVLMSSMFCYANNLMKSADWYFVGFPAAWNIVAIILWVFDFGVYTNWAVIVIFTVLAVVPWKWVHPFRVKQYRAFNAAAAVVWVPATALLVYFQPVTPLWVTIPWLVAGLWILAASAIRTWRGRPDRLK</sequence>
<evidence type="ECO:0000256" key="12">
    <source>
        <dbReference type="ARBA" id="ARBA00023098"/>
    </source>
</evidence>
<gene>
    <name evidence="19" type="ORF">HMPREF0044_0007</name>
</gene>
<keyword evidence="10 18" id="KW-0812">Transmembrane</keyword>
<dbReference type="AlphaFoldDB" id="C0VXW7"/>
<dbReference type="GO" id="GO:0050520">
    <property type="term" value="F:phosphatidylcholine synthase activity"/>
    <property type="evidence" value="ECO:0007669"/>
    <property type="project" value="UniProtKB-EC"/>
</dbReference>
<feature type="transmembrane region" description="Helical" evidence="18">
    <location>
        <begin position="138"/>
        <end position="158"/>
    </location>
</feature>
<feature type="transmembrane region" description="Helical" evidence="18">
    <location>
        <begin position="20"/>
        <end position="44"/>
    </location>
</feature>